<feature type="active site" description="Proton acceptor" evidence="7">
    <location>
        <position position="595"/>
    </location>
</feature>
<evidence type="ECO:0000256" key="9">
    <source>
        <dbReference type="SAM" id="MobiDB-lite"/>
    </source>
</evidence>
<accession>A0A9P6ARG4</accession>
<comment type="caution">
    <text evidence="11">The sequence shown here is derived from an EMBL/GenBank/DDBJ whole genome shotgun (WGS) entry which is preliminary data.</text>
</comment>
<dbReference type="InterPro" id="IPR012132">
    <property type="entry name" value="GMC_OxRdtase"/>
</dbReference>
<evidence type="ECO:0000256" key="8">
    <source>
        <dbReference type="PIRSR" id="PIRSR000137-2"/>
    </source>
</evidence>
<evidence type="ECO:0000256" key="2">
    <source>
        <dbReference type="ARBA" id="ARBA00010790"/>
    </source>
</evidence>
<organism evidence="11 12">
    <name type="scientific">Hydnum rufescens UP504</name>
    <dbReference type="NCBI Taxonomy" id="1448309"/>
    <lineage>
        <taxon>Eukaryota</taxon>
        <taxon>Fungi</taxon>
        <taxon>Dikarya</taxon>
        <taxon>Basidiomycota</taxon>
        <taxon>Agaricomycotina</taxon>
        <taxon>Agaricomycetes</taxon>
        <taxon>Cantharellales</taxon>
        <taxon>Hydnaceae</taxon>
        <taxon>Hydnum</taxon>
    </lineage>
</organism>
<dbReference type="PIRSF" id="PIRSF000137">
    <property type="entry name" value="Alcohol_oxidase"/>
    <property type="match status" value="1"/>
</dbReference>
<dbReference type="SUPFAM" id="SSF54373">
    <property type="entry name" value="FAD-linked reductases, C-terminal domain"/>
    <property type="match status" value="1"/>
</dbReference>
<dbReference type="GO" id="GO:0050660">
    <property type="term" value="F:flavin adenine dinucleotide binding"/>
    <property type="evidence" value="ECO:0007669"/>
    <property type="project" value="InterPro"/>
</dbReference>
<feature type="domain" description="Glucose-methanol-choline oxidoreductase N-terminal" evidence="10">
    <location>
        <begin position="283"/>
        <end position="297"/>
    </location>
</feature>
<evidence type="ECO:0000313" key="11">
    <source>
        <dbReference type="EMBL" id="KAF9510521.1"/>
    </source>
</evidence>
<dbReference type="PROSITE" id="PS00624">
    <property type="entry name" value="GMC_OXRED_2"/>
    <property type="match status" value="1"/>
</dbReference>
<dbReference type="Gene3D" id="3.30.560.10">
    <property type="entry name" value="Glucose Oxidase, domain 3"/>
    <property type="match status" value="1"/>
</dbReference>
<protein>
    <submittedName>
        <fullName evidence="11">GMC oxidoreductase</fullName>
    </submittedName>
</protein>
<dbReference type="SUPFAM" id="SSF51905">
    <property type="entry name" value="FAD/NAD(P)-binding domain"/>
    <property type="match status" value="1"/>
</dbReference>
<dbReference type="Gene3D" id="3.50.50.60">
    <property type="entry name" value="FAD/NAD(P)-binding domain"/>
    <property type="match status" value="1"/>
</dbReference>
<gene>
    <name evidence="11" type="ORF">BS47DRAFT_1383939</name>
</gene>
<evidence type="ECO:0000256" key="3">
    <source>
        <dbReference type="ARBA" id="ARBA00022630"/>
    </source>
</evidence>
<comment type="cofactor">
    <cofactor evidence="1 8">
        <name>FAD</name>
        <dbReference type="ChEBI" id="CHEBI:57692"/>
    </cofactor>
</comment>
<dbReference type="Proteomes" id="UP000886523">
    <property type="component" value="Unassembled WGS sequence"/>
</dbReference>
<keyword evidence="5 8" id="KW-0274">FAD</keyword>
<keyword evidence="12" id="KW-1185">Reference proteome</keyword>
<dbReference type="GO" id="GO:0016614">
    <property type="term" value="F:oxidoreductase activity, acting on CH-OH group of donors"/>
    <property type="evidence" value="ECO:0007669"/>
    <property type="project" value="InterPro"/>
</dbReference>
<reference evidence="11" key="1">
    <citation type="journal article" date="2020" name="Nat. Commun.">
        <title>Large-scale genome sequencing of mycorrhizal fungi provides insights into the early evolution of symbiotic traits.</title>
        <authorList>
            <person name="Miyauchi S."/>
            <person name="Kiss E."/>
            <person name="Kuo A."/>
            <person name="Drula E."/>
            <person name="Kohler A."/>
            <person name="Sanchez-Garcia M."/>
            <person name="Morin E."/>
            <person name="Andreopoulos B."/>
            <person name="Barry K.W."/>
            <person name="Bonito G."/>
            <person name="Buee M."/>
            <person name="Carver A."/>
            <person name="Chen C."/>
            <person name="Cichocki N."/>
            <person name="Clum A."/>
            <person name="Culley D."/>
            <person name="Crous P.W."/>
            <person name="Fauchery L."/>
            <person name="Girlanda M."/>
            <person name="Hayes R.D."/>
            <person name="Keri Z."/>
            <person name="LaButti K."/>
            <person name="Lipzen A."/>
            <person name="Lombard V."/>
            <person name="Magnuson J."/>
            <person name="Maillard F."/>
            <person name="Murat C."/>
            <person name="Nolan M."/>
            <person name="Ohm R.A."/>
            <person name="Pangilinan J."/>
            <person name="Pereira M.F."/>
            <person name="Perotto S."/>
            <person name="Peter M."/>
            <person name="Pfister S."/>
            <person name="Riley R."/>
            <person name="Sitrit Y."/>
            <person name="Stielow J.B."/>
            <person name="Szollosi G."/>
            <person name="Zifcakova L."/>
            <person name="Stursova M."/>
            <person name="Spatafora J.W."/>
            <person name="Tedersoo L."/>
            <person name="Vaario L.M."/>
            <person name="Yamada A."/>
            <person name="Yan M."/>
            <person name="Wang P."/>
            <person name="Xu J."/>
            <person name="Bruns T."/>
            <person name="Baldrian P."/>
            <person name="Vilgalys R."/>
            <person name="Dunand C."/>
            <person name="Henrissat B."/>
            <person name="Grigoriev I.V."/>
            <person name="Hibbett D."/>
            <person name="Nagy L.G."/>
            <person name="Martin F.M."/>
        </authorList>
    </citation>
    <scope>NUCLEOTIDE SEQUENCE</scope>
    <source>
        <strain evidence="11">UP504</strain>
    </source>
</reference>
<evidence type="ECO:0000256" key="7">
    <source>
        <dbReference type="PIRSR" id="PIRSR000137-1"/>
    </source>
</evidence>
<dbReference type="EMBL" id="MU129015">
    <property type="protein sequence ID" value="KAF9510521.1"/>
    <property type="molecule type" value="Genomic_DNA"/>
</dbReference>
<dbReference type="AlphaFoldDB" id="A0A9P6ARG4"/>
<name>A0A9P6ARG4_9AGAM</name>
<dbReference type="InterPro" id="IPR000172">
    <property type="entry name" value="GMC_OxRdtase_N"/>
</dbReference>
<evidence type="ECO:0000259" key="10">
    <source>
        <dbReference type="PROSITE" id="PS00624"/>
    </source>
</evidence>
<dbReference type="OrthoDB" id="269227at2759"/>
<evidence type="ECO:0000256" key="5">
    <source>
        <dbReference type="ARBA" id="ARBA00022827"/>
    </source>
</evidence>
<feature type="region of interest" description="Disordered" evidence="9">
    <location>
        <begin position="513"/>
        <end position="532"/>
    </location>
</feature>
<comment type="similarity">
    <text evidence="2">Belongs to the GMC oxidoreductase family.</text>
</comment>
<keyword evidence="3" id="KW-0285">Flavoprotein</keyword>
<dbReference type="InterPro" id="IPR036188">
    <property type="entry name" value="FAD/NAD-bd_sf"/>
</dbReference>
<feature type="active site" description="Proton donor" evidence="7">
    <location>
        <position position="552"/>
    </location>
</feature>
<evidence type="ECO:0000256" key="1">
    <source>
        <dbReference type="ARBA" id="ARBA00001974"/>
    </source>
</evidence>
<evidence type="ECO:0000256" key="4">
    <source>
        <dbReference type="ARBA" id="ARBA00022729"/>
    </source>
</evidence>
<proteinExistence type="inferred from homology"/>
<dbReference type="Pfam" id="PF05199">
    <property type="entry name" value="GMC_oxred_C"/>
    <property type="match status" value="1"/>
</dbReference>
<dbReference type="Pfam" id="PF00732">
    <property type="entry name" value="GMC_oxred_N"/>
    <property type="match status" value="1"/>
</dbReference>
<dbReference type="InterPro" id="IPR007867">
    <property type="entry name" value="GMC_OxRtase_C"/>
</dbReference>
<feature type="binding site" evidence="8">
    <location>
        <begin position="596"/>
        <end position="597"/>
    </location>
    <ligand>
        <name>FAD</name>
        <dbReference type="ChEBI" id="CHEBI:57692"/>
    </ligand>
</feature>
<keyword evidence="6" id="KW-0560">Oxidoreductase</keyword>
<evidence type="ECO:0000313" key="12">
    <source>
        <dbReference type="Proteomes" id="UP000886523"/>
    </source>
</evidence>
<sequence>MSSLSPEEFVKNNAFDYIVVGGGTAGLVVATRLSEDASVTVGVIEAGGYHPEEPLINVPGYFGRSLGNPTFDWAFLTVPQKHANDRAIFNPRGKLLGGSSALNFMTLGRASKEEYDALESLGSKGWNWVSFLKYIKKSQTLIPSDNEFIEKFNTKLVDGIHGTSGPIKKSHSPWQGDLSIPFFQTLQTFGLERNPDAATGLATGSYTILSAVDPDTARRSYSASAYYAPNASRPNLVVLTGAQATKIILEGDAEPYTATAIEFVSGGKKYSVPVKKEVILAAGAFQTPQLLELSGIGDPSILNQVGIPSKVQLPGVGSNLQDHIYVPTVYKVKPEVATLDLLNEPGRSEAEEVLYNSQKGLYGSTHFALAFLPTNTFTPPEDVTRLKAELKNSTGFDSTPGLKKQHRFLEQWFDDKRHAQLEVISYPGFFPSPDKTPEPNAHYHMVAVANTHPISRGTVHIQSADALVKPTVDPAYLSSTIDLDILVHGVKFTRALHGRSPLKEMTVGSVDPAWIGDESDDVSDNNGEKGMKWDDDEAIREYVRNELQTVCHPVGTAAMLPREDGGVVDSKLKVYGTANLRVVDASIFPLQIAAHPQETIYGIAEKFSDIIKEDATQPGNKED</sequence>
<dbReference type="PANTHER" id="PTHR11552">
    <property type="entry name" value="GLUCOSE-METHANOL-CHOLINE GMC OXIDOREDUCTASE"/>
    <property type="match status" value="1"/>
</dbReference>
<evidence type="ECO:0000256" key="6">
    <source>
        <dbReference type="ARBA" id="ARBA00023002"/>
    </source>
</evidence>
<dbReference type="PRINTS" id="PR00411">
    <property type="entry name" value="PNDRDTASEI"/>
</dbReference>
<keyword evidence="4" id="KW-0732">Signal</keyword>
<dbReference type="PANTHER" id="PTHR11552:SF201">
    <property type="entry name" value="GLUCOSE-METHANOL-CHOLINE OXIDOREDUCTASE N-TERMINAL DOMAIN-CONTAINING PROTEIN"/>
    <property type="match status" value="1"/>
</dbReference>